<dbReference type="PANTHER" id="PTHR31331:SF1">
    <property type="entry name" value="CYSTEINE RICH SECRETORY PROTEIN LCCL DOMAIN CONTAINING 2"/>
    <property type="match status" value="1"/>
</dbReference>
<feature type="chain" id="PRO_5034489809" evidence="6">
    <location>
        <begin position="26"/>
        <end position="525"/>
    </location>
</feature>
<name>A0A8C6VU23_NOTFU</name>
<comment type="subcellular location">
    <subcellularLocation>
        <location evidence="1">Secreted</location>
    </subcellularLocation>
</comment>
<dbReference type="AlphaFoldDB" id="A0A8C6VU23"/>
<dbReference type="SMART" id="SM00603">
    <property type="entry name" value="LCCL"/>
    <property type="match status" value="2"/>
</dbReference>
<dbReference type="Ensembl" id="ENSNFUT00015041699.1">
    <property type="protein sequence ID" value="ENSNFUP00015039938.1"/>
    <property type="gene ID" value="ENSNFUG00015019239.1"/>
</dbReference>
<protein>
    <submittedName>
        <fullName evidence="8">Cysteine rich secretory protein LCCL domain containing 2</fullName>
    </submittedName>
</protein>
<dbReference type="PROSITE" id="PS50820">
    <property type="entry name" value="LCCL"/>
    <property type="match status" value="2"/>
</dbReference>
<dbReference type="SUPFAM" id="SSF69848">
    <property type="entry name" value="LCCL domain"/>
    <property type="match status" value="2"/>
</dbReference>
<organism evidence="8 9">
    <name type="scientific">Nothobranchius furzeri</name>
    <name type="common">Turquoise killifish</name>
    <dbReference type="NCBI Taxonomy" id="105023"/>
    <lineage>
        <taxon>Eukaryota</taxon>
        <taxon>Metazoa</taxon>
        <taxon>Chordata</taxon>
        <taxon>Craniata</taxon>
        <taxon>Vertebrata</taxon>
        <taxon>Euteleostomi</taxon>
        <taxon>Actinopterygii</taxon>
        <taxon>Neopterygii</taxon>
        <taxon>Teleostei</taxon>
        <taxon>Neoteleostei</taxon>
        <taxon>Acanthomorphata</taxon>
        <taxon>Ovalentaria</taxon>
        <taxon>Atherinomorphae</taxon>
        <taxon>Cyprinodontiformes</taxon>
        <taxon>Nothobranchiidae</taxon>
        <taxon>Nothobranchius</taxon>
    </lineage>
</organism>
<reference evidence="8" key="3">
    <citation type="submission" date="2025-09" db="UniProtKB">
        <authorList>
            <consortium name="Ensembl"/>
        </authorList>
    </citation>
    <scope>IDENTIFICATION</scope>
</reference>
<dbReference type="Gene3D" id="2.170.130.20">
    <property type="entry name" value="LCCL-like domain"/>
    <property type="match status" value="2"/>
</dbReference>
<evidence type="ECO:0000256" key="6">
    <source>
        <dbReference type="SAM" id="SignalP"/>
    </source>
</evidence>
<dbReference type="Pfam" id="PF00188">
    <property type="entry name" value="CAP"/>
    <property type="match status" value="1"/>
</dbReference>
<dbReference type="GeneTree" id="ENSGT00940000157410"/>
<dbReference type="InterPro" id="IPR036609">
    <property type="entry name" value="LCCL_sf"/>
</dbReference>
<proteinExistence type="predicted"/>
<evidence type="ECO:0000313" key="9">
    <source>
        <dbReference type="Proteomes" id="UP000694548"/>
    </source>
</evidence>
<dbReference type="PANTHER" id="PTHR31331">
    <property type="entry name" value="LCCL DOMAIN PROTEIN (AFU_ORTHOLOGUE AFUA_5G08630)"/>
    <property type="match status" value="1"/>
</dbReference>
<keyword evidence="5" id="KW-1015">Disulfide bond</keyword>
<dbReference type="FunFam" id="3.40.33.10:FF:000001">
    <property type="entry name" value="Cysteine-rich secretory protein LCCL domain containing 1"/>
    <property type="match status" value="1"/>
</dbReference>
<accession>A0A8C6VU23</accession>
<dbReference type="PROSITE" id="PS01010">
    <property type="entry name" value="CRISP_2"/>
    <property type="match status" value="1"/>
</dbReference>
<evidence type="ECO:0000256" key="5">
    <source>
        <dbReference type="ARBA" id="ARBA00023157"/>
    </source>
</evidence>
<dbReference type="SMART" id="SM00198">
    <property type="entry name" value="SCP"/>
    <property type="match status" value="1"/>
</dbReference>
<keyword evidence="9" id="KW-1185">Reference proteome</keyword>
<dbReference type="InterPro" id="IPR004043">
    <property type="entry name" value="LCCL"/>
</dbReference>
<dbReference type="Pfam" id="PF03815">
    <property type="entry name" value="LCCL"/>
    <property type="match status" value="2"/>
</dbReference>
<evidence type="ECO:0000256" key="2">
    <source>
        <dbReference type="ARBA" id="ARBA00022525"/>
    </source>
</evidence>
<keyword evidence="4" id="KW-0677">Repeat</keyword>
<dbReference type="FunFam" id="2.170.130.20:FF:000001">
    <property type="entry name" value="Cysteine-rich secretory protein LCCL domain-containing 1"/>
    <property type="match status" value="1"/>
</dbReference>
<gene>
    <name evidence="8" type="primary">CRISPLD2</name>
</gene>
<dbReference type="InterPro" id="IPR051957">
    <property type="entry name" value="CRISP-LCCL_domain"/>
</dbReference>
<feature type="signal peptide" evidence="6">
    <location>
        <begin position="1"/>
        <end position="25"/>
    </location>
</feature>
<dbReference type="InterPro" id="IPR014044">
    <property type="entry name" value="CAP_dom"/>
</dbReference>
<feature type="domain" description="LCCL" evidence="7">
    <location>
        <begin position="299"/>
        <end position="394"/>
    </location>
</feature>
<dbReference type="InterPro" id="IPR001283">
    <property type="entry name" value="CRISP-related"/>
</dbReference>
<dbReference type="PRINTS" id="PR00837">
    <property type="entry name" value="V5TPXLIKE"/>
</dbReference>
<keyword evidence="2" id="KW-0964">Secreted</keyword>
<reference evidence="8" key="1">
    <citation type="submission" date="2014-08" db="EMBL/GenBank/DDBJ databases">
        <authorList>
            <person name="Senf B."/>
            <person name="Petzold A."/>
            <person name="Downie B.R."/>
            <person name="Koch P."/>
            <person name="Platzer M."/>
        </authorList>
    </citation>
    <scope>NUCLEOTIDE SEQUENCE [LARGE SCALE GENOMIC DNA]</scope>
    <source>
        <strain evidence="8">GRZ</strain>
    </source>
</reference>
<dbReference type="SUPFAM" id="SSF55797">
    <property type="entry name" value="PR-1-like"/>
    <property type="match status" value="1"/>
</dbReference>
<sequence length="525" mass="59083">MTRSAVAWPLTPSLLLLLCVIHTSSLFLPDSKELRELLIRYEQEAGLNPAGNRTRRAILWSDRDEILQLHNKLRGSVYPTASNMEHMIWDDELERSATQWAEVCQWDHGPQDLLMSIGQNLAVHWGSESPPSLYQTYMAEFTSRFIQSVIFVSFASFLQLVWATTNRVGCAVHTCPQMNVWGEIWENAVYLVCNYSPKGNWIGEAPYQHGRPCSQCPPSYGGGCRNNLCYKGETAYLNIRTFSLYFPKNLRPSRSLQNLHRQGQHLQKVKATPTLVQAEKSKLKQNSSFFQINESLFFAAHNIKCETKLRDKCKGVTCNRHKCPAFCLHEKGQVWGTGTYDAQSSICRAAIHAGVIGNGGGLVDVTRTDKSPFFVRSTKNGVESLSSVFYDYPFSLCVTELTADCYTTVAEICPFKRPYSHCPRCLYTSDNCCFLNAQKKKHLVLSSQISSICKAAVHAGVIKADGGFVDVLPLERRRSYTGVLKNGVQSERYPRSPNLLYCICVYMTSAMVRIPDFGLLVGSWV</sequence>
<evidence type="ECO:0000256" key="3">
    <source>
        <dbReference type="ARBA" id="ARBA00022729"/>
    </source>
</evidence>
<evidence type="ECO:0000256" key="1">
    <source>
        <dbReference type="ARBA" id="ARBA00004613"/>
    </source>
</evidence>
<dbReference type="Gene3D" id="3.40.33.10">
    <property type="entry name" value="CAP"/>
    <property type="match status" value="1"/>
</dbReference>
<feature type="domain" description="LCCL" evidence="7">
    <location>
        <begin position="433"/>
        <end position="490"/>
    </location>
</feature>
<evidence type="ECO:0000256" key="4">
    <source>
        <dbReference type="ARBA" id="ARBA00022737"/>
    </source>
</evidence>
<dbReference type="Proteomes" id="UP000694548">
    <property type="component" value="Chromosome sgr07"/>
</dbReference>
<dbReference type="InterPro" id="IPR018244">
    <property type="entry name" value="Allrgn_V5/Tpx1_CS"/>
</dbReference>
<dbReference type="InterPro" id="IPR035940">
    <property type="entry name" value="CAP_sf"/>
</dbReference>
<dbReference type="GO" id="GO:0005576">
    <property type="term" value="C:extracellular region"/>
    <property type="evidence" value="ECO:0007669"/>
    <property type="project" value="UniProtKB-SubCell"/>
</dbReference>
<keyword evidence="3 6" id="KW-0732">Signal</keyword>
<evidence type="ECO:0000259" key="7">
    <source>
        <dbReference type="PROSITE" id="PS50820"/>
    </source>
</evidence>
<evidence type="ECO:0000313" key="8">
    <source>
        <dbReference type="Ensembl" id="ENSNFUP00015039938.1"/>
    </source>
</evidence>
<reference evidence="8" key="2">
    <citation type="submission" date="2025-08" db="UniProtKB">
        <authorList>
            <consortium name="Ensembl"/>
        </authorList>
    </citation>
    <scope>IDENTIFICATION</scope>
</reference>